<name>A0A9E6PI24_9PSED</name>
<dbReference type="KEGG" id="pvw:HU752_021305"/>
<dbReference type="EMBL" id="CP077093">
    <property type="protein sequence ID" value="QXI26461.1"/>
    <property type="molecule type" value="Genomic_DNA"/>
</dbReference>
<evidence type="ECO:0000313" key="2">
    <source>
        <dbReference type="EMBL" id="QXI26461.1"/>
    </source>
</evidence>
<evidence type="ECO:0000256" key="1">
    <source>
        <dbReference type="SAM" id="MobiDB-lite"/>
    </source>
</evidence>
<feature type="region of interest" description="Disordered" evidence="1">
    <location>
        <begin position="25"/>
        <end position="44"/>
    </location>
</feature>
<sequence>MNVNNTLSSYTYNPSTPKTTAQQIQSQERFSIEPSSDTKNTSDKVSLSVAGVEMSDLMDPPLPVGAIPSWLGEFATKVTFPSERAAQGRAGSLELDPRFSNLSSAEADEYFSLLQSHTNALYERNGLIDDESTYAAFNSRSTNERLHQEFLEGIRNDPRMSELTGRLGIALS</sequence>
<reference evidence="2 3" key="1">
    <citation type="journal article" date="2020" name="Microorganisms">
        <title>Reliable Identification of Environmental Pseudomonas Isolates Using the rpoD Gene.</title>
        <authorList>
            <consortium name="The Broad Institute Genome Sequencing Platform"/>
            <person name="Girard L."/>
            <person name="Lood C."/>
            <person name="Rokni-Zadeh H."/>
            <person name="van Noort V."/>
            <person name="Lavigne R."/>
            <person name="De Mot R."/>
        </authorList>
    </citation>
    <scope>NUCLEOTIDE SEQUENCE [LARGE SCALE GENOMIC DNA]</scope>
    <source>
        <strain evidence="2 3">RW8P3</strain>
    </source>
</reference>
<reference evidence="2 3" key="2">
    <citation type="journal article" date="2021" name="Microorganisms">
        <title>The Ever-Expanding Pseudomonas Genus: Description of 43 New Species and Partition of the Pseudomonas putida Group.</title>
        <authorList>
            <person name="Girard L."/>
            <person name="Lood C."/>
            <person name="Hofte M."/>
            <person name="Vandamme P."/>
            <person name="Rokni-Zadeh H."/>
            <person name="van Noort V."/>
            <person name="Lavigne R."/>
            <person name="De Mot R."/>
        </authorList>
    </citation>
    <scope>NUCLEOTIDE SEQUENCE [LARGE SCALE GENOMIC DNA]</scope>
    <source>
        <strain evidence="2 3">RW8P3</strain>
    </source>
</reference>
<gene>
    <name evidence="2" type="ORF">HU752_021305</name>
</gene>
<evidence type="ECO:0000313" key="3">
    <source>
        <dbReference type="Proteomes" id="UP000634530"/>
    </source>
</evidence>
<accession>A0A9E6PI24</accession>
<feature type="region of interest" description="Disordered" evidence="1">
    <location>
        <begin position="1"/>
        <end position="20"/>
    </location>
</feature>
<dbReference type="RefSeq" id="WP_186675645.1">
    <property type="nucleotide sequence ID" value="NZ_CP077093.1"/>
</dbReference>
<dbReference type="AlphaFoldDB" id="A0A9E6PI24"/>
<dbReference type="Proteomes" id="UP000634530">
    <property type="component" value="Chromosome"/>
</dbReference>
<proteinExistence type="predicted"/>
<keyword evidence="3" id="KW-1185">Reference proteome</keyword>
<organism evidence="2 3">
    <name type="scientific">Pseudomonas vanderleydeniana</name>
    <dbReference type="NCBI Taxonomy" id="2745495"/>
    <lineage>
        <taxon>Bacteria</taxon>
        <taxon>Pseudomonadati</taxon>
        <taxon>Pseudomonadota</taxon>
        <taxon>Gammaproteobacteria</taxon>
        <taxon>Pseudomonadales</taxon>
        <taxon>Pseudomonadaceae</taxon>
        <taxon>Pseudomonas</taxon>
    </lineage>
</organism>
<protein>
    <submittedName>
        <fullName evidence="2">Uncharacterized protein</fullName>
    </submittedName>
</protein>